<comment type="caution">
    <text evidence="1">The sequence shown here is derived from an EMBL/GenBank/DDBJ whole genome shotgun (WGS) entry which is preliminary data.</text>
</comment>
<proteinExistence type="predicted"/>
<name>A0AAD5G4G4_AMBAR</name>
<protein>
    <submittedName>
        <fullName evidence="1">Uncharacterized protein</fullName>
    </submittedName>
</protein>
<keyword evidence="2" id="KW-1185">Reference proteome</keyword>
<dbReference type="AlphaFoldDB" id="A0AAD5G4G4"/>
<evidence type="ECO:0000313" key="2">
    <source>
        <dbReference type="Proteomes" id="UP001206925"/>
    </source>
</evidence>
<reference evidence="1" key="1">
    <citation type="submission" date="2022-06" db="EMBL/GenBank/DDBJ databases">
        <title>Uncovering the hologenomic basis of an extraordinary plant invasion.</title>
        <authorList>
            <person name="Bieker V.C."/>
            <person name="Martin M.D."/>
            <person name="Gilbert T."/>
            <person name="Hodgins K."/>
            <person name="Battlay P."/>
            <person name="Petersen B."/>
            <person name="Wilson J."/>
        </authorList>
    </citation>
    <scope>NUCLEOTIDE SEQUENCE</scope>
    <source>
        <strain evidence="1">AA19_3_7</strain>
        <tissue evidence="1">Leaf</tissue>
    </source>
</reference>
<dbReference type="Proteomes" id="UP001206925">
    <property type="component" value="Unassembled WGS sequence"/>
</dbReference>
<sequence length="142" mass="16466">MLFLLTNYFFYTVDTTRHKSHNAAECRKYRKLQLDAKRQKVHTNNVVDTRSTFNTPFNASSSVTLPELKRHKSAERRKFRKSHIDAKRRKVNSITGLTNQSIVTHDVPNKYTFATPINLSTSGQATNCIQSHLHHLLFKHKS</sequence>
<gene>
    <name evidence="1" type="ORF">M8C21_006368</name>
</gene>
<accession>A0AAD5G4G4</accession>
<evidence type="ECO:0000313" key="1">
    <source>
        <dbReference type="EMBL" id="KAI7728410.1"/>
    </source>
</evidence>
<dbReference type="EMBL" id="JAMZMK010011220">
    <property type="protein sequence ID" value="KAI7728410.1"/>
    <property type="molecule type" value="Genomic_DNA"/>
</dbReference>
<organism evidence="1 2">
    <name type="scientific">Ambrosia artemisiifolia</name>
    <name type="common">Common ragweed</name>
    <dbReference type="NCBI Taxonomy" id="4212"/>
    <lineage>
        <taxon>Eukaryota</taxon>
        <taxon>Viridiplantae</taxon>
        <taxon>Streptophyta</taxon>
        <taxon>Embryophyta</taxon>
        <taxon>Tracheophyta</taxon>
        <taxon>Spermatophyta</taxon>
        <taxon>Magnoliopsida</taxon>
        <taxon>eudicotyledons</taxon>
        <taxon>Gunneridae</taxon>
        <taxon>Pentapetalae</taxon>
        <taxon>asterids</taxon>
        <taxon>campanulids</taxon>
        <taxon>Asterales</taxon>
        <taxon>Asteraceae</taxon>
        <taxon>Asteroideae</taxon>
        <taxon>Heliantheae alliance</taxon>
        <taxon>Heliantheae</taxon>
        <taxon>Ambrosia</taxon>
    </lineage>
</organism>